<proteinExistence type="predicted"/>
<dbReference type="EMBL" id="JAFNEN010001182">
    <property type="protein sequence ID" value="KAG8174600.1"/>
    <property type="molecule type" value="Genomic_DNA"/>
</dbReference>
<name>A0AAV6TRD8_9ARAC</name>
<comment type="caution">
    <text evidence="1">The sequence shown here is derived from an EMBL/GenBank/DDBJ whole genome shotgun (WGS) entry which is preliminary data.</text>
</comment>
<organism evidence="1 2">
    <name type="scientific">Oedothorax gibbosus</name>
    <dbReference type="NCBI Taxonomy" id="931172"/>
    <lineage>
        <taxon>Eukaryota</taxon>
        <taxon>Metazoa</taxon>
        <taxon>Ecdysozoa</taxon>
        <taxon>Arthropoda</taxon>
        <taxon>Chelicerata</taxon>
        <taxon>Arachnida</taxon>
        <taxon>Araneae</taxon>
        <taxon>Araneomorphae</taxon>
        <taxon>Entelegynae</taxon>
        <taxon>Araneoidea</taxon>
        <taxon>Linyphiidae</taxon>
        <taxon>Erigoninae</taxon>
        <taxon>Oedothorax</taxon>
    </lineage>
</organism>
<keyword evidence="2" id="KW-1185">Reference proteome</keyword>
<sequence>MKEKEMLLLICSEEVPPQNDGLGKKKIKVEIKVLHEDGSLLGTDSARSPRCTFSQKHISSGILAEKLPNQLFRLVYPFYEMDALIKNILFVQKIK</sequence>
<accession>A0AAV6TRD8</accession>
<dbReference type="AlphaFoldDB" id="A0AAV6TRD8"/>
<reference evidence="1 2" key="1">
    <citation type="journal article" date="2022" name="Nat. Ecol. Evol.">
        <title>A masculinizing supergene underlies an exaggerated male reproductive morph in a spider.</title>
        <authorList>
            <person name="Hendrickx F."/>
            <person name="De Corte Z."/>
            <person name="Sonet G."/>
            <person name="Van Belleghem S.M."/>
            <person name="Kostlbacher S."/>
            <person name="Vangestel C."/>
        </authorList>
    </citation>
    <scope>NUCLEOTIDE SEQUENCE [LARGE SCALE GENOMIC DNA]</scope>
    <source>
        <strain evidence="1">W744_W776</strain>
    </source>
</reference>
<dbReference type="Proteomes" id="UP000827092">
    <property type="component" value="Unassembled WGS sequence"/>
</dbReference>
<protein>
    <submittedName>
        <fullName evidence="1">Uncharacterized protein</fullName>
    </submittedName>
</protein>
<evidence type="ECO:0000313" key="2">
    <source>
        <dbReference type="Proteomes" id="UP000827092"/>
    </source>
</evidence>
<gene>
    <name evidence="1" type="ORF">JTE90_007776</name>
</gene>
<evidence type="ECO:0000313" key="1">
    <source>
        <dbReference type="EMBL" id="KAG8174600.1"/>
    </source>
</evidence>